<dbReference type="Gene3D" id="1.10.10.10">
    <property type="entry name" value="Winged helix-like DNA-binding domain superfamily/Winged helix DNA-binding domain"/>
    <property type="match status" value="1"/>
</dbReference>
<keyword evidence="2" id="KW-0238">DNA-binding</keyword>
<dbReference type="InterPro" id="IPR000792">
    <property type="entry name" value="Tscrpt_reg_LuxR_C"/>
</dbReference>
<dbReference type="Proteomes" id="UP000253741">
    <property type="component" value="Unassembled WGS sequence"/>
</dbReference>
<dbReference type="PROSITE" id="PS50043">
    <property type="entry name" value="HTH_LUXR_2"/>
    <property type="match status" value="1"/>
</dbReference>
<dbReference type="GO" id="GO:0006355">
    <property type="term" value="P:regulation of DNA-templated transcription"/>
    <property type="evidence" value="ECO:0007669"/>
    <property type="project" value="InterPro"/>
</dbReference>
<dbReference type="PANTHER" id="PTHR44688:SF16">
    <property type="entry name" value="DNA-BINDING TRANSCRIPTIONAL ACTIVATOR DEVR_DOSR"/>
    <property type="match status" value="1"/>
</dbReference>
<dbReference type="Gene3D" id="1.25.40.10">
    <property type="entry name" value="Tetratricopeptide repeat domain"/>
    <property type="match status" value="1"/>
</dbReference>
<accession>A0A370B911</accession>
<dbReference type="GO" id="GO:0003677">
    <property type="term" value="F:DNA binding"/>
    <property type="evidence" value="ECO:0007669"/>
    <property type="project" value="UniProtKB-KW"/>
</dbReference>
<dbReference type="SMART" id="SM00421">
    <property type="entry name" value="HTH_LUXR"/>
    <property type="match status" value="1"/>
</dbReference>
<dbReference type="PRINTS" id="PR00038">
    <property type="entry name" value="HTHLUXR"/>
</dbReference>
<organism evidence="5 6">
    <name type="scientific">Streptomyces corynorhini</name>
    <dbReference type="NCBI Taxonomy" id="2282652"/>
    <lineage>
        <taxon>Bacteria</taxon>
        <taxon>Bacillati</taxon>
        <taxon>Actinomycetota</taxon>
        <taxon>Actinomycetes</taxon>
        <taxon>Kitasatosporales</taxon>
        <taxon>Streptomycetaceae</taxon>
        <taxon>Streptomyces</taxon>
    </lineage>
</organism>
<keyword evidence="1" id="KW-0805">Transcription regulation</keyword>
<dbReference type="CDD" id="cd06170">
    <property type="entry name" value="LuxR_C_like"/>
    <property type="match status" value="1"/>
</dbReference>
<reference evidence="5 6" key="1">
    <citation type="submission" date="2018-07" db="EMBL/GenBank/DDBJ databases">
        <title>Streptomyces species from bats.</title>
        <authorList>
            <person name="Dunlap C."/>
        </authorList>
    </citation>
    <scope>NUCLEOTIDE SEQUENCE [LARGE SCALE GENOMIC DNA]</scope>
    <source>
        <strain evidence="5 6">AC230</strain>
    </source>
</reference>
<evidence type="ECO:0000256" key="2">
    <source>
        <dbReference type="ARBA" id="ARBA00023125"/>
    </source>
</evidence>
<name>A0A370B911_9ACTN</name>
<protein>
    <submittedName>
        <fullName evidence="5">LuxR family transcriptional regulator</fullName>
    </submittedName>
</protein>
<dbReference type="EMBL" id="QQNA01000063">
    <property type="protein sequence ID" value="RDG38280.1"/>
    <property type="molecule type" value="Genomic_DNA"/>
</dbReference>
<dbReference type="RefSeq" id="WP_114623428.1">
    <property type="nucleotide sequence ID" value="NZ_QQNA01000063.1"/>
</dbReference>
<keyword evidence="3" id="KW-0804">Transcription</keyword>
<dbReference type="PANTHER" id="PTHR44688">
    <property type="entry name" value="DNA-BINDING TRANSCRIPTIONAL ACTIVATOR DEVR_DOSR"/>
    <property type="match status" value="1"/>
</dbReference>
<dbReference type="SUPFAM" id="SSF52540">
    <property type="entry name" value="P-loop containing nucleoside triphosphate hydrolases"/>
    <property type="match status" value="1"/>
</dbReference>
<evidence type="ECO:0000259" key="4">
    <source>
        <dbReference type="PROSITE" id="PS50043"/>
    </source>
</evidence>
<dbReference type="InterPro" id="IPR027417">
    <property type="entry name" value="P-loop_NTPase"/>
</dbReference>
<keyword evidence="6" id="KW-1185">Reference proteome</keyword>
<proteinExistence type="predicted"/>
<sequence length="920" mass="96771">MGPHVPPLPQVRGREQQLAQLTANLRTVASTRRSKVLVVEAAPGSGKTRLLAEAVSLAGRNGFAVVEERFHHPSASATIEAARAWLRDDAEDIRAVVALDDLHLADSAALTALCDLVVALGGRPVLWLLAFSPDGDAAACGPVKSCLGRLRGRIPVEPVRELGPLAGDALAQLVADHAGAVPAPALLALAESVNGTPRAVIELVRGLVEDGDIGVADGTSRLRPGPPGGVPAAPGGGVPAPVPKRFAALIQKDLRSLSAPTMKALRLAAVLGSPFAPEDLSAMLGVAPVGLLAAVDEAVCRGLLVCGEHDIAFRSEPVRRVLLDSVPPPVCVLLRRQAARILLARPDGIERAALQLVHVARTGNVEALRVIAEGAGRLLAADPSTAAWLAVRGRELAVPGRPERVRLARTAVEAYTRAGELDRAVALSEETIEETTRLPAPSPSALAGDLAALRASMAAALLLRGETRTARRAAHEALAGPAGGSPPPEAVITHLAASYLTGDSTADERARRILDAPDRHPSAVRVGALTFRACGEWREGRVGDSVGTLRGAVALDREGGSAQLLDPRWFLAFALTRTDEYEEAASVIRCAARAAASEPGTLAAAVPGLLLAPLHLAQGRPDEAEAAVRDGTGADGPYPPMLAPQAWLVLASVALRRGATDRAEDHLRTLEKDFPQDAASPWWAARRLLNARVAEARAGAGAAARTLAEIGADAGALRELVLEDPAAAAWCVRCALAAERPDLVAAVVDTTEYLRARNQRVPSVLASAAHARALAESDPDALVLAARLHRNPWARAAVAEDRAGLLLDRGDHEAAVAELDRAMAGYGALGGERDAARVRARLRRLGVRRRHWTHAKRPDSGWESLTKTERKVAELVAGGLTNQQAAHHLFISPHTVGFHLRQIYRKLGIRSRMALTRFTA</sequence>
<evidence type="ECO:0000256" key="1">
    <source>
        <dbReference type="ARBA" id="ARBA00023015"/>
    </source>
</evidence>
<evidence type="ECO:0000313" key="5">
    <source>
        <dbReference type="EMBL" id="RDG38280.1"/>
    </source>
</evidence>
<evidence type="ECO:0000256" key="3">
    <source>
        <dbReference type="ARBA" id="ARBA00023163"/>
    </source>
</evidence>
<dbReference type="SUPFAM" id="SSF46894">
    <property type="entry name" value="C-terminal effector domain of the bipartite response regulators"/>
    <property type="match status" value="1"/>
</dbReference>
<dbReference type="Pfam" id="PF00196">
    <property type="entry name" value="GerE"/>
    <property type="match status" value="1"/>
</dbReference>
<evidence type="ECO:0000313" key="6">
    <source>
        <dbReference type="Proteomes" id="UP000253741"/>
    </source>
</evidence>
<gene>
    <name evidence="5" type="ORF">DVH02_10085</name>
</gene>
<dbReference type="AlphaFoldDB" id="A0A370B911"/>
<feature type="domain" description="HTH luxR-type" evidence="4">
    <location>
        <begin position="858"/>
        <end position="920"/>
    </location>
</feature>
<dbReference type="SUPFAM" id="SSF48452">
    <property type="entry name" value="TPR-like"/>
    <property type="match status" value="1"/>
</dbReference>
<dbReference type="InterPro" id="IPR036388">
    <property type="entry name" value="WH-like_DNA-bd_sf"/>
</dbReference>
<comment type="caution">
    <text evidence="5">The sequence shown here is derived from an EMBL/GenBank/DDBJ whole genome shotgun (WGS) entry which is preliminary data.</text>
</comment>
<dbReference type="OrthoDB" id="8482304at2"/>
<dbReference type="InterPro" id="IPR016032">
    <property type="entry name" value="Sig_transdc_resp-reg_C-effctor"/>
</dbReference>
<dbReference type="InterPro" id="IPR011990">
    <property type="entry name" value="TPR-like_helical_dom_sf"/>
</dbReference>